<reference evidence="2" key="1">
    <citation type="submission" date="2014-05" db="EMBL/GenBank/DDBJ databases">
        <authorList>
            <person name="Chronopoulou M."/>
        </authorList>
    </citation>
    <scope>NUCLEOTIDE SEQUENCE</scope>
    <source>
        <tissue evidence="2">Whole organism</tissue>
    </source>
</reference>
<feature type="transmembrane region" description="Helical" evidence="1">
    <location>
        <begin position="205"/>
        <end position="233"/>
    </location>
</feature>
<dbReference type="Gene3D" id="1.20.1070.10">
    <property type="entry name" value="Rhodopsin 7-helix transmembrane proteins"/>
    <property type="match status" value="1"/>
</dbReference>
<keyword evidence="1" id="KW-0472">Membrane</keyword>
<organism evidence="2">
    <name type="scientific">Lepeophtheirus salmonis</name>
    <name type="common">Salmon louse</name>
    <name type="synonym">Caligus salmonis</name>
    <dbReference type="NCBI Taxonomy" id="72036"/>
    <lineage>
        <taxon>Eukaryota</taxon>
        <taxon>Metazoa</taxon>
        <taxon>Ecdysozoa</taxon>
        <taxon>Arthropoda</taxon>
        <taxon>Crustacea</taxon>
        <taxon>Multicrustacea</taxon>
        <taxon>Hexanauplia</taxon>
        <taxon>Copepoda</taxon>
        <taxon>Siphonostomatoida</taxon>
        <taxon>Caligidae</taxon>
        <taxon>Lepeophtheirus</taxon>
    </lineage>
</organism>
<feature type="transmembrane region" description="Helical" evidence="1">
    <location>
        <begin position="166"/>
        <end position="185"/>
    </location>
</feature>
<evidence type="ECO:0000313" key="2">
    <source>
        <dbReference type="EMBL" id="CDW43991.1"/>
    </source>
</evidence>
<feature type="transmembrane region" description="Helical" evidence="1">
    <location>
        <begin position="128"/>
        <end position="146"/>
    </location>
</feature>
<feature type="transmembrane region" description="Helical" evidence="1">
    <location>
        <begin position="86"/>
        <end position="104"/>
    </location>
</feature>
<evidence type="ECO:0000256" key="1">
    <source>
        <dbReference type="SAM" id="Phobius"/>
    </source>
</evidence>
<keyword evidence="1" id="KW-1133">Transmembrane helix</keyword>
<accession>A0A0K2V1Y7</accession>
<feature type="transmembrane region" description="Helical" evidence="1">
    <location>
        <begin position="254"/>
        <end position="276"/>
    </location>
</feature>
<keyword evidence="1" id="KW-0812">Transmembrane</keyword>
<dbReference type="EMBL" id="HACA01026630">
    <property type="protein sequence ID" value="CDW43991.1"/>
    <property type="molecule type" value="Transcribed_RNA"/>
</dbReference>
<protein>
    <recommendedName>
        <fullName evidence="3">G-protein coupled receptors family 1 profile domain-containing protein</fullName>
    </recommendedName>
</protein>
<evidence type="ECO:0008006" key="3">
    <source>
        <dbReference type="Google" id="ProtNLM"/>
    </source>
</evidence>
<dbReference type="AlphaFoldDB" id="A0A0K2V1Y7"/>
<feature type="transmembrane region" description="Helical" evidence="1">
    <location>
        <begin position="54"/>
        <end position="74"/>
    </location>
</feature>
<dbReference type="SUPFAM" id="SSF81321">
    <property type="entry name" value="Family A G protein-coupled receptor-like"/>
    <property type="match status" value="1"/>
</dbReference>
<sequence length="343" mass="39776">ISEIKLQLSVLKTNNINQDMNETLENNFLQDDLILEENTVNTRYDPCHNYENSIIILIILLVSISGFIFYFVLLFTRRYYISGYDIIYGLITFFTLIRFGPKLWGALDVHGLKSVSQTSCKLVSFTEFGLRHVNVFLIMCLVAYAYYSMTMDKEYLDQKLKKGFPWLIMSCFVVEGATGMIPAIYSDVSPRYVSCDFIMSENTSLEWFLFGQMLFAAILPDIIPFLLLIYPLYKLGKSLKQIEDKTVRASIRNVLIITWTHIFLCLPRALHTVIMLPILKGWSVTEDSTIVCITDGIFRVTTEIWHVIFFLVIIYGDPQLSESAPQCHQHISPLLQSWYRRLW</sequence>
<feature type="non-terminal residue" evidence="2">
    <location>
        <position position="1"/>
    </location>
</feature>
<name>A0A0K2V1Y7_LEPSM</name>
<proteinExistence type="predicted"/>